<name>A0A251X4K0_9GAMM</name>
<proteinExistence type="predicted"/>
<dbReference type="PROSITE" id="PS51186">
    <property type="entry name" value="GNAT"/>
    <property type="match status" value="1"/>
</dbReference>
<sequence>MEIRHYQESDWPQMWAMMQPVFAAGETYAYPQNITEQELRHLWLELAQATYVACNEQGEVIGTYYLKANQIGLGAHVANSGYVVAEKARGQGVANALCQHSQQMALAAGFKAMQYNFVVSTNKIAVGIWQKNGFKIAGVLDRAFKLRNETYVDIYVMYKWLAND</sequence>
<evidence type="ECO:0000259" key="1">
    <source>
        <dbReference type="PROSITE" id="PS51186"/>
    </source>
</evidence>
<evidence type="ECO:0000313" key="2">
    <source>
        <dbReference type="EMBL" id="OUD12072.1"/>
    </source>
</evidence>
<dbReference type="InterPro" id="IPR000182">
    <property type="entry name" value="GNAT_dom"/>
</dbReference>
<organism evidence="2 3">
    <name type="scientific">Thioflexithrix psekupsensis</name>
    <dbReference type="NCBI Taxonomy" id="1570016"/>
    <lineage>
        <taxon>Bacteria</taxon>
        <taxon>Pseudomonadati</taxon>
        <taxon>Pseudomonadota</taxon>
        <taxon>Gammaproteobacteria</taxon>
        <taxon>Thiotrichales</taxon>
        <taxon>Thioflexithrix</taxon>
    </lineage>
</organism>
<dbReference type="InterPro" id="IPR052742">
    <property type="entry name" value="Mito_N-acetyltransferase"/>
</dbReference>
<dbReference type="InterPro" id="IPR016181">
    <property type="entry name" value="Acyl_CoA_acyltransferase"/>
</dbReference>
<dbReference type="Gene3D" id="3.40.630.30">
    <property type="match status" value="1"/>
</dbReference>
<protein>
    <submittedName>
        <fullName evidence="2">GNAT family N-acetyltransferase</fullName>
    </submittedName>
</protein>
<dbReference type="EMBL" id="MSLT01000023">
    <property type="protein sequence ID" value="OUD12072.1"/>
    <property type="molecule type" value="Genomic_DNA"/>
</dbReference>
<dbReference type="Pfam" id="PF00583">
    <property type="entry name" value="Acetyltransf_1"/>
    <property type="match status" value="1"/>
</dbReference>
<dbReference type="AlphaFoldDB" id="A0A251X4K0"/>
<dbReference type="RefSeq" id="WP_086488987.1">
    <property type="nucleotide sequence ID" value="NZ_MSLT01000023.1"/>
</dbReference>
<dbReference type="PANTHER" id="PTHR43138:SF1">
    <property type="entry name" value="N-ACETYLTRANSFERASE ACA1"/>
    <property type="match status" value="1"/>
</dbReference>
<dbReference type="SUPFAM" id="SSF55729">
    <property type="entry name" value="Acyl-CoA N-acyltransferases (Nat)"/>
    <property type="match status" value="1"/>
</dbReference>
<evidence type="ECO:0000313" key="3">
    <source>
        <dbReference type="Proteomes" id="UP000194798"/>
    </source>
</evidence>
<keyword evidence="3" id="KW-1185">Reference proteome</keyword>
<dbReference type="Proteomes" id="UP000194798">
    <property type="component" value="Unassembled WGS sequence"/>
</dbReference>
<gene>
    <name evidence="2" type="ORF">TPSD3_13145</name>
</gene>
<dbReference type="GO" id="GO:0016747">
    <property type="term" value="F:acyltransferase activity, transferring groups other than amino-acyl groups"/>
    <property type="evidence" value="ECO:0007669"/>
    <property type="project" value="InterPro"/>
</dbReference>
<dbReference type="OrthoDB" id="9788300at2"/>
<feature type="domain" description="N-acetyltransferase" evidence="1">
    <location>
        <begin position="1"/>
        <end position="162"/>
    </location>
</feature>
<accession>A0A251X4K0</accession>
<comment type="caution">
    <text evidence="2">The sequence shown here is derived from an EMBL/GenBank/DDBJ whole genome shotgun (WGS) entry which is preliminary data.</text>
</comment>
<dbReference type="CDD" id="cd04301">
    <property type="entry name" value="NAT_SF"/>
    <property type="match status" value="1"/>
</dbReference>
<dbReference type="PANTHER" id="PTHR43138">
    <property type="entry name" value="ACETYLTRANSFERASE, GNAT FAMILY"/>
    <property type="match status" value="1"/>
</dbReference>
<keyword evidence="2" id="KW-0808">Transferase</keyword>
<reference evidence="2 3" key="1">
    <citation type="submission" date="2016-12" db="EMBL/GenBank/DDBJ databases">
        <title>Thioflexothrix psekupsii D3 genome sequencing and assembly.</title>
        <authorList>
            <person name="Fomenkov A."/>
            <person name="Vincze T."/>
            <person name="Grabovich M."/>
            <person name="Anton B.P."/>
            <person name="Dubinina G."/>
            <person name="Orlova M."/>
            <person name="Belousova E."/>
            <person name="Roberts R.J."/>
        </authorList>
    </citation>
    <scope>NUCLEOTIDE SEQUENCE [LARGE SCALE GENOMIC DNA]</scope>
    <source>
        <strain evidence="2">D3</strain>
    </source>
</reference>